<dbReference type="SUPFAM" id="SSF53098">
    <property type="entry name" value="Ribonuclease H-like"/>
    <property type="match status" value="1"/>
</dbReference>
<dbReference type="Gene3D" id="3.30.420.10">
    <property type="entry name" value="Ribonuclease H-like superfamily/Ribonuclease H"/>
    <property type="match status" value="1"/>
</dbReference>
<comment type="catalytic activity">
    <reaction evidence="14">
        <text>DNA(n) + a 2'-deoxyribonucleoside 5'-triphosphate = DNA(n+1) + diphosphate</text>
        <dbReference type="Rhea" id="RHEA:22508"/>
        <dbReference type="Rhea" id="RHEA-COMP:17339"/>
        <dbReference type="Rhea" id="RHEA-COMP:17340"/>
        <dbReference type="ChEBI" id="CHEBI:33019"/>
        <dbReference type="ChEBI" id="CHEBI:61560"/>
        <dbReference type="ChEBI" id="CHEBI:173112"/>
        <dbReference type="EC" id="2.7.7.7"/>
    </reaction>
</comment>
<keyword evidence="9" id="KW-0862">Zinc</keyword>
<evidence type="ECO:0000256" key="12">
    <source>
        <dbReference type="ARBA" id="ARBA00023014"/>
    </source>
</evidence>
<comment type="cofactor">
    <cofactor evidence="1">
        <name>[4Fe-4S] cluster</name>
        <dbReference type="ChEBI" id="CHEBI:49883"/>
    </cofactor>
</comment>
<evidence type="ECO:0000256" key="2">
    <source>
        <dbReference type="ARBA" id="ARBA00005755"/>
    </source>
</evidence>
<feature type="region of interest" description="Disordered" evidence="15">
    <location>
        <begin position="1537"/>
        <end position="1576"/>
    </location>
</feature>
<keyword evidence="11" id="KW-0408">Iron</keyword>
<dbReference type="InterPro" id="IPR042087">
    <property type="entry name" value="DNA_pol_B_thumb"/>
</dbReference>
<evidence type="ECO:0000259" key="19">
    <source>
        <dbReference type="Pfam" id="PF24055"/>
    </source>
</evidence>
<feature type="region of interest" description="Disordered" evidence="15">
    <location>
        <begin position="2469"/>
        <end position="2522"/>
    </location>
</feature>
<dbReference type="Pfam" id="PF24065">
    <property type="entry name" value="REV3_N"/>
    <property type="match status" value="1"/>
</dbReference>
<dbReference type="InterPro" id="IPR006172">
    <property type="entry name" value="DNA-dir_DNA_pol_B"/>
</dbReference>
<feature type="region of interest" description="Disordered" evidence="15">
    <location>
        <begin position="3138"/>
        <end position="3202"/>
    </location>
</feature>
<protein>
    <recommendedName>
        <fullName evidence="4">DNA polymerase zeta catalytic subunit</fullName>
        <ecNumber evidence="3">2.7.7.7</ecNumber>
    </recommendedName>
</protein>
<keyword evidence="22" id="KW-1185">Reference proteome</keyword>
<feature type="region of interest" description="Disordered" evidence="15">
    <location>
        <begin position="1620"/>
        <end position="1653"/>
    </location>
</feature>
<feature type="compositionally biased region" description="Polar residues" evidence="15">
    <location>
        <begin position="669"/>
        <end position="725"/>
    </location>
</feature>
<evidence type="ECO:0000256" key="7">
    <source>
        <dbReference type="ARBA" id="ARBA00022723"/>
    </source>
</evidence>
<feature type="region of interest" description="Disordered" evidence="15">
    <location>
        <begin position="2740"/>
        <end position="2780"/>
    </location>
</feature>
<feature type="region of interest" description="Disordered" evidence="15">
    <location>
        <begin position="183"/>
        <end position="226"/>
    </location>
</feature>
<keyword evidence="10" id="KW-0239">DNA-directed DNA polymerase</keyword>
<comment type="caution">
    <text evidence="21">The sequence shown here is derived from an EMBL/GenBank/DDBJ whole genome shotgun (WGS) entry which is preliminary data.</text>
</comment>
<dbReference type="PANTHER" id="PTHR45812:SF1">
    <property type="entry name" value="DNA POLYMERASE ZETA CATALYTIC SUBUNIT"/>
    <property type="match status" value="1"/>
</dbReference>
<evidence type="ECO:0000313" key="21">
    <source>
        <dbReference type="EMBL" id="KAL3883630.1"/>
    </source>
</evidence>
<keyword evidence="5" id="KW-0808">Transferase</keyword>
<keyword evidence="7" id="KW-0479">Metal-binding</keyword>
<dbReference type="InterPro" id="IPR030559">
    <property type="entry name" value="PolZ_Rev3"/>
</dbReference>
<organism evidence="21 22">
    <name type="scientific">Sinanodonta woodiana</name>
    <name type="common">Chinese pond mussel</name>
    <name type="synonym">Anodonta woodiana</name>
    <dbReference type="NCBI Taxonomy" id="1069815"/>
    <lineage>
        <taxon>Eukaryota</taxon>
        <taxon>Metazoa</taxon>
        <taxon>Spiralia</taxon>
        <taxon>Lophotrochozoa</taxon>
        <taxon>Mollusca</taxon>
        <taxon>Bivalvia</taxon>
        <taxon>Autobranchia</taxon>
        <taxon>Heteroconchia</taxon>
        <taxon>Palaeoheterodonta</taxon>
        <taxon>Unionida</taxon>
        <taxon>Unionoidea</taxon>
        <taxon>Unionidae</taxon>
        <taxon>Unioninae</taxon>
        <taxon>Sinanodonta</taxon>
    </lineage>
</organism>
<dbReference type="InterPro" id="IPR006134">
    <property type="entry name" value="DNA-dir_DNA_pol_B_multi_dom"/>
</dbReference>
<feature type="region of interest" description="Disordered" evidence="15">
    <location>
        <begin position="667"/>
        <end position="756"/>
    </location>
</feature>
<feature type="compositionally biased region" description="Basic residues" evidence="15">
    <location>
        <begin position="2182"/>
        <end position="2191"/>
    </location>
</feature>
<feature type="compositionally biased region" description="Low complexity" evidence="15">
    <location>
        <begin position="3692"/>
        <end position="3709"/>
    </location>
</feature>
<dbReference type="InterPro" id="IPR056447">
    <property type="entry name" value="REV3_N"/>
</dbReference>
<feature type="compositionally biased region" description="Polar residues" evidence="15">
    <location>
        <begin position="801"/>
        <end position="810"/>
    </location>
</feature>
<feature type="compositionally biased region" description="Low complexity" evidence="15">
    <location>
        <begin position="2192"/>
        <end position="2204"/>
    </location>
</feature>
<dbReference type="Gene3D" id="1.10.287.690">
    <property type="entry name" value="Helix hairpin bin"/>
    <property type="match status" value="1"/>
</dbReference>
<dbReference type="InterPro" id="IPR036397">
    <property type="entry name" value="RNaseH_sf"/>
</dbReference>
<feature type="compositionally biased region" description="Low complexity" evidence="15">
    <location>
        <begin position="1031"/>
        <end position="1042"/>
    </location>
</feature>
<keyword evidence="12" id="KW-0411">Iron-sulfur</keyword>
<feature type="region of interest" description="Disordered" evidence="15">
    <location>
        <begin position="3490"/>
        <end position="3509"/>
    </location>
</feature>
<feature type="region of interest" description="Disordered" evidence="15">
    <location>
        <begin position="3678"/>
        <end position="3709"/>
    </location>
</feature>
<evidence type="ECO:0000256" key="13">
    <source>
        <dbReference type="ARBA" id="ARBA00023204"/>
    </source>
</evidence>
<dbReference type="Pfam" id="PF03104">
    <property type="entry name" value="DNA_pol_B_exo1"/>
    <property type="match status" value="1"/>
</dbReference>
<feature type="compositionally biased region" description="Polar residues" evidence="15">
    <location>
        <begin position="3678"/>
        <end position="3691"/>
    </location>
</feature>
<dbReference type="CDD" id="cd05778">
    <property type="entry name" value="DNA_polB_zeta_exo"/>
    <property type="match status" value="1"/>
</dbReference>
<evidence type="ECO:0000259" key="17">
    <source>
        <dbReference type="Pfam" id="PF03104"/>
    </source>
</evidence>
<feature type="region of interest" description="Disordered" evidence="15">
    <location>
        <begin position="1085"/>
        <end position="1131"/>
    </location>
</feature>
<feature type="compositionally biased region" description="Basic and acidic residues" evidence="15">
    <location>
        <begin position="3170"/>
        <end position="3200"/>
    </location>
</feature>
<keyword evidence="8" id="KW-0227">DNA damage</keyword>
<feature type="domain" description="DNA-directed DNA polymerase family B multifunctional" evidence="16">
    <location>
        <begin position="3902"/>
        <end position="4352"/>
    </location>
</feature>
<feature type="compositionally biased region" description="Polar residues" evidence="15">
    <location>
        <begin position="213"/>
        <end position="226"/>
    </location>
</feature>
<evidence type="ECO:0000256" key="11">
    <source>
        <dbReference type="ARBA" id="ARBA00023004"/>
    </source>
</evidence>
<dbReference type="GO" id="GO:0003887">
    <property type="term" value="F:DNA-directed DNA polymerase activity"/>
    <property type="evidence" value="ECO:0007669"/>
    <property type="project" value="UniProtKB-KW"/>
</dbReference>
<evidence type="ECO:0000259" key="16">
    <source>
        <dbReference type="Pfam" id="PF00136"/>
    </source>
</evidence>
<dbReference type="FunFam" id="3.30.342.10:FF:000002">
    <property type="entry name" value="DNA polymerase zeta catalytic subunit isoform X1"/>
    <property type="match status" value="1"/>
</dbReference>
<proteinExistence type="inferred from homology"/>
<dbReference type="Gene3D" id="1.10.132.60">
    <property type="entry name" value="DNA polymerase family B, C-terminal domain"/>
    <property type="match status" value="1"/>
</dbReference>
<dbReference type="SMART" id="SM00486">
    <property type="entry name" value="POLBc"/>
    <property type="match status" value="1"/>
</dbReference>
<feature type="compositionally biased region" description="Polar residues" evidence="15">
    <location>
        <begin position="3146"/>
        <end position="3156"/>
    </location>
</feature>
<dbReference type="SUPFAM" id="SSF56672">
    <property type="entry name" value="DNA/RNA polymerases"/>
    <property type="match status" value="1"/>
</dbReference>
<dbReference type="GO" id="GO:0006281">
    <property type="term" value="P:DNA repair"/>
    <property type="evidence" value="ECO:0007669"/>
    <property type="project" value="UniProtKB-KW"/>
</dbReference>
<evidence type="ECO:0000256" key="10">
    <source>
        <dbReference type="ARBA" id="ARBA00022932"/>
    </source>
</evidence>
<keyword evidence="13" id="KW-0234">DNA repair</keyword>
<feature type="region of interest" description="Disordered" evidence="15">
    <location>
        <begin position="848"/>
        <end position="870"/>
    </location>
</feature>
<evidence type="ECO:0000256" key="6">
    <source>
        <dbReference type="ARBA" id="ARBA00022695"/>
    </source>
</evidence>
<dbReference type="GO" id="GO:0046872">
    <property type="term" value="F:metal ion binding"/>
    <property type="evidence" value="ECO:0007669"/>
    <property type="project" value="UniProtKB-KW"/>
</dbReference>
<evidence type="ECO:0000256" key="4">
    <source>
        <dbReference type="ARBA" id="ARBA00021589"/>
    </source>
</evidence>
<accession>A0ABD3XFF2</accession>
<feature type="compositionally biased region" description="Low complexity" evidence="15">
    <location>
        <begin position="1050"/>
        <end position="1065"/>
    </location>
</feature>
<feature type="compositionally biased region" description="Basic residues" evidence="15">
    <location>
        <begin position="2503"/>
        <end position="2512"/>
    </location>
</feature>
<dbReference type="Proteomes" id="UP001634394">
    <property type="component" value="Unassembled WGS sequence"/>
</dbReference>
<dbReference type="PRINTS" id="PR00106">
    <property type="entry name" value="DNAPOLB"/>
</dbReference>
<feature type="region of interest" description="Disordered" evidence="15">
    <location>
        <begin position="963"/>
        <end position="1072"/>
    </location>
</feature>
<dbReference type="InterPro" id="IPR043502">
    <property type="entry name" value="DNA/RNA_pol_sf"/>
</dbReference>
<dbReference type="InterPro" id="IPR012337">
    <property type="entry name" value="RNaseH-like_sf"/>
</dbReference>
<dbReference type="PROSITE" id="PS00116">
    <property type="entry name" value="DNA_POLYMERASE_B"/>
    <property type="match status" value="1"/>
</dbReference>
<dbReference type="InterPro" id="IPR006133">
    <property type="entry name" value="DNA-dir_DNA_pol_B_exonuc"/>
</dbReference>
<feature type="compositionally biased region" description="Basic and acidic residues" evidence="15">
    <location>
        <begin position="2469"/>
        <end position="2484"/>
    </location>
</feature>
<feature type="compositionally biased region" description="Polar residues" evidence="15">
    <location>
        <begin position="2765"/>
        <end position="2780"/>
    </location>
</feature>
<dbReference type="FunFam" id="3.30.420.10:FF:000024">
    <property type="entry name" value="DNA polymerase zeta catalytic subunit"/>
    <property type="match status" value="1"/>
</dbReference>
<feature type="region of interest" description="Disordered" evidence="15">
    <location>
        <begin position="2175"/>
        <end position="2249"/>
    </location>
</feature>
<feature type="region of interest" description="Disordered" evidence="15">
    <location>
        <begin position="770"/>
        <end position="810"/>
    </location>
</feature>
<feature type="domain" description="DNA-directed DNA polymerase family B exonuclease" evidence="17">
    <location>
        <begin position="3594"/>
        <end position="3836"/>
    </location>
</feature>
<dbReference type="InterPro" id="IPR017964">
    <property type="entry name" value="DNA-dir_DNA_pol_B_CS"/>
</dbReference>
<dbReference type="FunFam" id="1.10.287.690:FF:000002">
    <property type="entry name" value="DNA polymerase zeta"/>
    <property type="match status" value="1"/>
</dbReference>
<dbReference type="GO" id="GO:0051536">
    <property type="term" value="F:iron-sulfur cluster binding"/>
    <property type="evidence" value="ECO:0007669"/>
    <property type="project" value="UniProtKB-KW"/>
</dbReference>
<evidence type="ECO:0000259" key="20">
    <source>
        <dbReference type="Pfam" id="PF24065"/>
    </source>
</evidence>
<feature type="region of interest" description="Disordered" evidence="15">
    <location>
        <begin position="882"/>
        <end position="901"/>
    </location>
</feature>
<evidence type="ECO:0000256" key="1">
    <source>
        <dbReference type="ARBA" id="ARBA00001966"/>
    </source>
</evidence>
<comment type="similarity">
    <text evidence="2">Belongs to the DNA polymerase type-B family.</text>
</comment>
<dbReference type="EMBL" id="JBJQND010000003">
    <property type="protein sequence ID" value="KAL3883630.1"/>
    <property type="molecule type" value="Genomic_DNA"/>
</dbReference>
<dbReference type="Gene3D" id="3.90.1600.10">
    <property type="entry name" value="Palm domain of DNA polymerase"/>
    <property type="match status" value="1"/>
</dbReference>
<feature type="domain" description="DNA polymerase zeta catalytic subunit N-terminal" evidence="20">
    <location>
        <begin position="1"/>
        <end position="55"/>
    </location>
</feature>
<feature type="region of interest" description="Disordered" evidence="15">
    <location>
        <begin position="517"/>
        <end position="590"/>
    </location>
</feature>
<dbReference type="EC" id="2.7.7.7" evidence="3"/>
<feature type="domain" description="C4-type zinc-finger of DNA polymerase delta" evidence="18">
    <location>
        <begin position="4396"/>
        <end position="4464"/>
    </location>
</feature>
<feature type="compositionally biased region" description="Polar residues" evidence="15">
    <location>
        <begin position="3423"/>
        <end position="3435"/>
    </location>
</feature>
<feature type="region of interest" description="Disordered" evidence="15">
    <location>
        <begin position="3451"/>
        <end position="3472"/>
    </location>
</feature>
<dbReference type="PANTHER" id="PTHR45812">
    <property type="entry name" value="DNA POLYMERASE ZETA CATALYTIC SUBUNIT"/>
    <property type="match status" value="1"/>
</dbReference>
<keyword evidence="6" id="KW-0548">Nucleotidyltransferase</keyword>
<feature type="compositionally biased region" description="Low complexity" evidence="15">
    <location>
        <begin position="736"/>
        <end position="749"/>
    </location>
</feature>
<dbReference type="InterPro" id="IPR023211">
    <property type="entry name" value="DNA_pol_palm_dom_sf"/>
</dbReference>
<dbReference type="Pfam" id="PF14260">
    <property type="entry name" value="zf-C4pol"/>
    <property type="match status" value="1"/>
</dbReference>
<dbReference type="CDD" id="cd05534">
    <property type="entry name" value="POLBc_zeta"/>
    <property type="match status" value="1"/>
</dbReference>
<evidence type="ECO:0000313" key="22">
    <source>
        <dbReference type="Proteomes" id="UP001634394"/>
    </source>
</evidence>
<dbReference type="InterPro" id="IPR056435">
    <property type="entry name" value="DPOD/Z_N"/>
</dbReference>
<evidence type="ECO:0000256" key="3">
    <source>
        <dbReference type="ARBA" id="ARBA00012417"/>
    </source>
</evidence>
<name>A0ABD3XFF2_SINWO</name>
<feature type="region of interest" description="Disordered" evidence="15">
    <location>
        <begin position="3089"/>
        <end position="3116"/>
    </location>
</feature>
<dbReference type="InterPro" id="IPR025687">
    <property type="entry name" value="Znf-C4pol"/>
</dbReference>
<dbReference type="Pfam" id="PF24055">
    <property type="entry name" value="POL3_N"/>
    <property type="match status" value="1"/>
</dbReference>
<dbReference type="FunFam" id="1.10.132.60:FF:000005">
    <property type="entry name" value="Putative DNA polymerase zeta catalytic subunit"/>
    <property type="match status" value="1"/>
</dbReference>
<evidence type="ECO:0000259" key="18">
    <source>
        <dbReference type="Pfam" id="PF14260"/>
    </source>
</evidence>
<evidence type="ECO:0000256" key="9">
    <source>
        <dbReference type="ARBA" id="ARBA00022833"/>
    </source>
</evidence>
<feature type="domain" description="DNA polymerase delta/zeta catalytic subunit N-terminal" evidence="19">
    <location>
        <begin position="56"/>
        <end position="132"/>
    </location>
</feature>
<evidence type="ECO:0000256" key="5">
    <source>
        <dbReference type="ARBA" id="ARBA00022679"/>
    </source>
</evidence>
<feature type="region of interest" description="Disordered" evidence="15">
    <location>
        <begin position="3413"/>
        <end position="3435"/>
    </location>
</feature>
<dbReference type="Pfam" id="PF00136">
    <property type="entry name" value="DNA_pol_B"/>
    <property type="match status" value="1"/>
</dbReference>
<gene>
    <name evidence="21" type="ORF">ACJMK2_029873</name>
</gene>
<feature type="region of interest" description="Disordered" evidence="15">
    <location>
        <begin position="290"/>
        <end position="318"/>
    </location>
</feature>
<feature type="compositionally biased region" description="Polar residues" evidence="15">
    <location>
        <begin position="196"/>
        <end position="206"/>
    </location>
</feature>
<evidence type="ECO:0000256" key="15">
    <source>
        <dbReference type="SAM" id="MobiDB-lite"/>
    </source>
</evidence>
<feature type="region of interest" description="Disordered" evidence="15">
    <location>
        <begin position="1704"/>
        <end position="1746"/>
    </location>
</feature>
<feature type="compositionally biased region" description="Polar residues" evidence="15">
    <location>
        <begin position="963"/>
        <end position="1010"/>
    </location>
</feature>
<feature type="compositionally biased region" description="Low complexity" evidence="15">
    <location>
        <begin position="1097"/>
        <end position="1114"/>
    </location>
</feature>
<reference evidence="21 22" key="1">
    <citation type="submission" date="2024-11" db="EMBL/GenBank/DDBJ databases">
        <title>Chromosome-level genome assembly of the freshwater bivalve Anodonta woodiana.</title>
        <authorList>
            <person name="Chen X."/>
        </authorList>
    </citation>
    <scope>NUCLEOTIDE SEQUENCE [LARGE SCALE GENOMIC DNA]</scope>
    <source>
        <strain evidence="21">MN2024</strain>
        <tissue evidence="21">Gills</tissue>
    </source>
</reference>
<evidence type="ECO:0000256" key="8">
    <source>
        <dbReference type="ARBA" id="ARBA00022763"/>
    </source>
</evidence>
<dbReference type="Gene3D" id="3.30.342.10">
    <property type="entry name" value="DNA Polymerase, chain B, domain 1"/>
    <property type="match status" value="1"/>
</dbReference>
<sequence length="4486" mass="500632">MFSIRIVTTDYYQAVPIPGLDVIYSDFRGAEVKKVPLVRVFGATPGGQKTCMHVHGVFPYLYVPYDGTQPWESYLRQFASSLDKAINVASGHANSVAQHVYKITLVSGIPMYGYHEKEQQFLKIYLYNPSMVRKAADLLLGGAVMNKSFQPHESHIPYTLQFFIDYNLYGMNLLNAGAVKLRRKQSEEGNPPPLSHNDSFKSSQGSDKGLGFNTRTPSILEISGSTTPSRKVWEMESIPRELLLDPDIERHSTCELEVDVVAADILNRLEVNSNLGTNPGLHALWEDERQRHRDKGESSQLTPADSQEREDIESSESEKILQERLRQIILDLQPYIDSQSEAEFEMSQEEEIPSTPASTVDLHLSQVNVGSQDTTFMEEEEESEQTKPIVNLESIQRVVSFSQSFVSPKSSQEIVSSQDKINLTQLLAVMAEEGEDSPAVSQSAVSVASQISVLEEQDSVLAEILVPQDVALKEDEQDDLEMSQLVEGDEETEVETDSQKDRLQDLAAEYFKIDGLDDTWQDSNLPGKEERSSDEDDIPQFDGAMDEKPEGQKKKSKKRLGIGGPVSFPPVPPQNSRPAGDPGYPHQLHQSYIQGGHSSTQGCPDQMYSGQEYHGYGGFQNFSGQDWTPGMLQQHQQQQHGYSSGVGHQIIGSPPEAGIQSHSIPVCHGQQQHSNTPLQSGKSIQESAVGTSVGQQQIIHSSCRPQQFNESISQAEKQGSSSSRGVMNLKRQAPTSSQRQQQFSNSQHQMGGQATDSTNRGIVHLQQHMGHSVQDYQHQVRRSFSGPASHQDSSIGDHQRNPGVSMQHQSSFQNMGMQHGSVMPFPQKRNSQELTAIGNAVGFPASGNSQPWTGQSQAWGNQIHSPPMQMNLTSTSFQRQYVNQGNSGSQKPNQVYTGNQKSGVAYSKPQQQFAGYSRLNTVSSGYMSHEQMLSPDGNSTNPFYPESPPFSGIQHSYNQGWMHSGQQTLDSGESPGQSYGLTSNDISQHSPLLMHNTQSHGFSSGQSSIHAAQGQGYMHKDSSSHIQQVNSQLGQFSQSSQSPRTLPTISSSGISSSQRNYQSSQGLCSPQHEKPTTALHKLVMDESSQEMSASACSETSQRSLSCSSTHSSASPGLSEKQPVVGPIPNNSCLSKSSSSSLASLLFESTQEDNVSNMSLKTLGKNRSTGLCNVGMNDSQIDLFPDLSPGQQLQYPNNQYEMMMSSTVYETDCGLSNDISIKASMQSTPIAASRDDNCQSSSSVTENSGFSCLTSLQSLVGSVSRDSRYGVNFTSTNIKTSDIEHWDSSYGLESSQQTSSQNWHISDSFNEQPQYMDISNSFKSTSAVTEALSTPIMSQPSLQRSLSLPAEKGKKGRIKKLGLTSRPRSFSILPDFTSPNLSYTFKFHVPAPVIKRLKLQSWKNGDSSSSSESRVVRMHPKDARRYSLLKIGSEIVKVYKLSEAEILKFKNDLKLRTISSCNNRSIPYVEKTGCSLDLNIHHWNFHSSNQTSYNNPPSSSFDSEYMPSYGNMSLPHSDLWLNESLEPQFSTAFKVKNSGYKTKRGSSSNGKPDSNFPKPRRGRPPKQNSEKSKKAELITSKFPFLGKKMAKRMNRQAPVLDPELEEDSNVVIKDVSLTDASDGTLTPLKSRTPLAGRSPAQSAAPLESSSTFVELETTENKEYLETRLKSVDRDEIGLITNPNKIFCSDLWCEKDQRLVMKAPHTSEKDTSCSDKDQEQVSGIEPAFEEKPPDQAMDTNDYPWHEKNVDPSSNYDLVINEKNSNDKISSEGFIVTGEVCKPIIHMKVDSEKCYNEKSKDLMHEDSSDSRNFKALADNQNSVFENNIFVSYETAHPERDKNTSPHGNRDKEADLIKPVAKMLEPSSDMHIAEDLPKHDDEANVGSVIESDAEIVQDIGKHADAVGLVEKNLDSDHDLHQAVDLDSDVLHSGEIEGPVDTGSEKLDASHCSQQSSKFNDYPCSSEVYISSPEVCEAEIEPVSPFSDSLNKKLCVSHSEYCPYETAPTKETSENTTENVEQTDVNKQGLLSSKIYSESISNQNQSINEVPDQLLEKKVKDSSHVDNSLKKVDYMSSYEQFVNQGIYGLIGSMSPLIEKDTVIHNEEDFNGMKFIQQRTGGSNDEECKMAGKGKNHSGGRSFTGLRDLIYLTQTDGLQSVPDSFAVKTELESQKHNNINFDVCEQKKRGRPRKRSSKSSSLDSVDSVSRTYRSRRKMSAVSYAEPNLSASDEEEMHVGSPKKHRIIKKEEKRREDSPQGIAGIDYIVTGRFKGYKEMRVVLEQINVDEDESVSAKEFLANLEQNSVLVKRKSSPPRQDTINSMIVIGDNSLSPSLKKDLQMSGTGFTSEFQKFLAASLSLGSEFGFSKNSNAERVNKLSLRNSNKDKVKEEKTNSSDIIPDMKPVASYLEEESAPGGNNPLGKNGEFQNSTDVITCINNAIEKISDGKSVAYDSEFGVIDLKCTFPRKFSKQSIQERKKVAAGEQSKDSNKRRKKNSSMHARLSRAFISRRPRRKKNTPPGGGKLMSSLSVLHEATLAKLTTGESYTEVIVDLKSASDRQDVMEKTRQELYSDCIVDDTINYDDAMFKMAYLSPPSSDKESKSPPLPLSPEELIRKAQRKELGKICQFPLGTKTKEKQLLISDKASYISKFSLHFPHGTSDSTNTSGSDSDTIPDLVKTSADAVQQEKRNSNYVSVVGSGVGIRKDEQSKSPSRSPKTAVVKLTSLTLKDIQNYCSEGSEMLQRKVEESVSSPDLGPPNIPRFSPRHIPTVSTKSNTRPRLTQNRSPRVSDLYSCNVTDAHHRKITPILKVPPPSIEEIHDCDNRSGPPNLQPHKSPMSELGRVKEEDVRICSFGPVSDRDRHFSTGCSIANSSASGSINIVHNDEFSDISDAESDVSNSTENLYAPFDLSKKDHPGTCDRSCERSCDSSNPGRTSKTNFHHTEHLSVADAIHENNYCKISGQRLYAADVSGRNVHDSFIGEPYNYYSKTMESFSTKSMANDAPVAIKRQDQSQLISQEDKKRLPLDMYNIDLNVETSGVENQSITEREFSCKRINYPDINMELSLNRSPEHSFRKAHMVFNTESRAYMAANRNDVPSMSGHGRRQPGLEDTASGRKSSRDNEVILVQDEALDLSHQSAVRKTIGTGSCKRGNTNNSNRSNDVSKKTDGNSSSNPRKEAVSFSSREGEQRSGEVNKGRQQNDRSILKTKSCDIITPLKPPPGVESVRLSAVSLGLNSAFVQEAFYGRPEDAVERPRELGGRLLRVQSKMVKHLEEFQSLSSRMDGLSTWRKVLSAKDKLFSSQCERENIFEKFQKDLDFRFAITGDIPVIISPCKLPPAKKKVEDWLKGRKLSKYLKNTDLNTLKEEQHNKILDVYVVNQNTKDTEADLVEKKLKLPQKKYGTDVNLSLDLGSLGQYSSTKESKDAQSEQSPFNESSPKVNSPEFIIEPLSVQQVLSPGPIKDPPEISLEPSQETHERCLSPAVSKECFERGLSPTLHGTKLDESSLLHSTPHSRRTSIDLFESVCTPIIEDRKTLQPDQEVATASAVAGFVTPKRIKPFSRRLSSNAEKSLRRAIITNQMTQPFSTPIQRKENTSQIEGPTPKNSFGFKVSQQNLQDSKALHENQYLTVVCLELHIETRGDLRPDPEFDMIQGIFYYIFNDIPTEKGDRYVTGAIILDNNSASPSTGRKSPLPSTSHDQGSNSRNSSSSGISSVKGSELTLLQKSGITDLKVTYVKNEQEIIQTFFQFMKQWDPDILVGYEVQMLSWGYLLQRSAQLSINLCAELSRVPGFKQSSHFSAEKDEWGADHSSEIHIAGRIVLNLWRLLRHEAALNIYTFENVAFHVLHQRIPTYSFRSLTSWFNHRTHLHRWKVIHHYVTRVQGSFKIMDKFDLIGRTSEFARVFGIEFYHVLSRGSQYRVESMMLRIAKPLNFIPVSPSVHQRARMKSPECVALTLEPQSRFYPHPVVVLDFQSLYPSIMIAYNYCFSTCLGRVENLAHAHDGAFEFGCTSLTIPPSLLKKLKDDVTVSPNGVVFLKHSIRKGILPIMVEEILNTRLMIKNAMKNYKSDKSLHKMLDARQLGLKLIANVTYGYTGANFSGRMPCIEIGDSIVRKARETLERAIKLVEDTSQWGAKVIYGDTDSMFLLMKGRTKEEAFKVGQEIADTVTKMFPKPIKLKFEKVYLPCVLETKKRYVGFSYETPSQKEPIFDAKGIETVRRDNCPAVAKILERSIKILFTTRDVSEVKSYFQRQCQKLMEGTVSVQDFIFAKEFRGMNGYKPGAYVPGLEIAKKLLKSDRRSEPRVGERIPYVIVYGSPGLPLIQLVRQPRELLQDSMLRFNATYYITKQILPPLHRFMSLLGVDVFSWYIEMPKVVRVNPQGIIGPENKKGTISQYFAASHCLVCDIQTNQNICNSCLKKPQVVCVTLNDRILQWERTMHHLSQICYTCMGIQDASQPCVSFDCPILYRRIRAKQDVTKGDNLREVLIKVFK</sequence>
<feature type="compositionally biased region" description="Basic and acidic residues" evidence="15">
    <location>
        <begin position="1704"/>
        <end position="1717"/>
    </location>
</feature>
<evidence type="ECO:0000256" key="14">
    <source>
        <dbReference type="ARBA" id="ARBA00049244"/>
    </source>
</evidence>